<accession>A0A4Y7IFX0</accession>
<feature type="compositionally biased region" description="Polar residues" evidence="4">
    <location>
        <begin position="215"/>
        <end position="226"/>
    </location>
</feature>
<dbReference type="InterPro" id="IPR012677">
    <property type="entry name" value="Nucleotide-bd_a/b_plait_sf"/>
</dbReference>
<dbReference type="EMBL" id="CM010715">
    <property type="protein sequence ID" value="RZC47813.1"/>
    <property type="molecule type" value="Genomic_DNA"/>
</dbReference>
<evidence type="ECO:0000313" key="7">
    <source>
        <dbReference type="Proteomes" id="UP000316621"/>
    </source>
</evidence>
<organism evidence="6 7">
    <name type="scientific">Papaver somniferum</name>
    <name type="common">Opium poppy</name>
    <dbReference type="NCBI Taxonomy" id="3469"/>
    <lineage>
        <taxon>Eukaryota</taxon>
        <taxon>Viridiplantae</taxon>
        <taxon>Streptophyta</taxon>
        <taxon>Embryophyta</taxon>
        <taxon>Tracheophyta</taxon>
        <taxon>Spermatophyta</taxon>
        <taxon>Magnoliopsida</taxon>
        <taxon>Ranunculales</taxon>
        <taxon>Papaveraceae</taxon>
        <taxon>Papaveroideae</taxon>
        <taxon>Papaver</taxon>
    </lineage>
</organism>
<proteinExistence type="predicted"/>
<feature type="region of interest" description="Disordered" evidence="4">
    <location>
        <begin position="204"/>
        <end position="226"/>
    </location>
</feature>
<protein>
    <recommendedName>
        <fullName evidence="5">RRM domain-containing protein</fullName>
    </recommendedName>
</protein>
<dbReference type="GO" id="GO:0003729">
    <property type="term" value="F:mRNA binding"/>
    <property type="evidence" value="ECO:0007669"/>
    <property type="project" value="TreeGrafter"/>
</dbReference>
<dbReference type="PANTHER" id="PTHR48032">
    <property type="entry name" value="RNA-BINDING PROTEIN MUSASHI HOMOLOG RBP6"/>
    <property type="match status" value="1"/>
</dbReference>
<dbReference type="Proteomes" id="UP000316621">
    <property type="component" value="Chromosome 1"/>
</dbReference>
<feature type="domain" description="RRM" evidence="5">
    <location>
        <begin position="125"/>
        <end position="196"/>
    </location>
</feature>
<dbReference type="STRING" id="3469.A0A4Y7IFX0"/>
<dbReference type="InterPro" id="IPR000504">
    <property type="entry name" value="RRM_dom"/>
</dbReference>
<evidence type="ECO:0000256" key="4">
    <source>
        <dbReference type="SAM" id="MobiDB-lite"/>
    </source>
</evidence>
<keyword evidence="2 3" id="KW-0694">RNA-binding</keyword>
<dbReference type="GO" id="GO:0006417">
    <property type="term" value="P:regulation of translation"/>
    <property type="evidence" value="ECO:0007669"/>
    <property type="project" value="TreeGrafter"/>
</dbReference>
<sequence>MAISMCCASGVIGKGHAMPNTPVWGPRSFIWPSLSETLCESVAYKPNWGAIKGSIASKQKKLALSVGSASGEGYDMRNTPAYGPVSKTEPLELDMKEDLPIDELIDEDVLSDPTAKEDQMRTEPGKIFEGGMSCETDEATLKDYFNKFGEVVWTNILINRTTGCSRGFGFVRFSDNSVADKVLLEKHVILGKRVDVGKVVLRGEHNSPHNRKGFNKSSSHNQKGFNKSNVQRGFKAYFEKFGRTTDVAIMYYNFSLLILRRL</sequence>
<keyword evidence="1" id="KW-0677">Repeat</keyword>
<keyword evidence="7" id="KW-1185">Reference proteome</keyword>
<evidence type="ECO:0000259" key="5">
    <source>
        <dbReference type="PROSITE" id="PS50102"/>
    </source>
</evidence>
<evidence type="ECO:0000313" key="6">
    <source>
        <dbReference type="EMBL" id="RZC47813.1"/>
    </source>
</evidence>
<dbReference type="SUPFAM" id="SSF54928">
    <property type="entry name" value="RNA-binding domain, RBD"/>
    <property type="match status" value="1"/>
</dbReference>
<dbReference type="Pfam" id="PF00076">
    <property type="entry name" value="RRM_1"/>
    <property type="match status" value="1"/>
</dbReference>
<evidence type="ECO:0000256" key="1">
    <source>
        <dbReference type="ARBA" id="ARBA00022737"/>
    </source>
</evidence>
<dbReference type="PANTHER" id="PTHR48032:SF12">
    <property type="entry name" value="RRM DOMAIN-CONTAINING PROTEIN"/>
    <property type="match status" value="1"/>
</dbReference>
<reference evidence="6 7" key="1">
    <citation type="journal article" date="2018" name="Science">
        <title>The opium poppy genome and morphinan production.</title>
        <authorList>
            <person name="Guo L."/>
            <person name="Winzer T."/>
            <person name="Yang X."/>
            <person name="Li Y."/>
            <person name="Ning Z."/>
            <person name="He Z."/>
            <person name="Teodor R."/>
            <person name="Lu Y."/>
            <person name="Bowser T.A."/>
            <person name="Graham I.A."/>
            <person name="Ye K."/>
        </authorList>
    </citation>
    <scope>NUCLEOTIDE SEQUENCE [LARGE SCALE GENOMIC DNA]</scope>
    <source>
        <strain evidence="7">cv. HN1</strain>
        <tissue evidence="6">Leaves</tissue>
    </source>
</reference>
<dbReference type="InterPro" id="IPR035979">
    <property type="entry name" value="RBD_domain_sf"/>
</dbReference>
<name>A0A4Y7IFX0_PAPSO</name>
<gene>
    <name evidence="6" type="ORF">C5167_040762</name>
</gene>
<dbReference type="PROSITE" id="PS50102">
    <property type="entry name" value="RRM"/>
    <property type="match status" value="1"/>
</dbReference>
<evidence type="ECO:0000256" key="3">
    <source>
        <dbReference type="PROSITE-ProRule" id="PRU00176"/>
    </source>
</evidence>
<dbReference type="Gene3D" id="3.30.70.330">
    <property type="match status" value="1"/>
</dbReference>
<dbReference type="Gramene" id="RZC47813">
    <property type="protein sequence ID" value="RZC47813"/>
    <property type="gene ID" value="C5167_040762"/>
</dbReference>
<dbReference type="AlphaFoldDB" id="A0A4Y7IFX0"/>
<evidence type="ECO:0000256" key="2">
    <source>
        <dbReference type="ARBA" id="ARBA00022884"/>
    </source>
</evidence>
<dbReference type="SMART" id="SM00360">
    <property type="entry name" value="RRM"/>
    <property type="match status" value="1"/>
</dbReference>